<gene>
    <name evidence="1" type="ORF">BD310DRAFT_535047</name>
</gene>
<sequence length="129" mass="15519">MRVPRTERDGERREERAQRWEDGFRPLYIEHCEHRWRHGRRSWGRDRKNGYGRITVGRHTGRHICNRCGWNSIYTSDTGLILSIDVKRPIVHIERPIVYIKRANRCMKRAILDAELSSKSLRKDGIRRQ</sequence>
<dbReference type="Proteomes" id="UP000292082">
    <property type="component" value="Unassembled WGS sequence"/>
</dbReference>
<organism evidence="1 2">
    <name type="scientific">Dichomitus squalens</name>
    <dbReference type="NCBI Taxonomy" id="114155"/>
    <lineage>
        <taxon>Eukaryota</taxon>
        <taxon>Fungi</taxon>
        <taxon>Dikarya</taxon>
        <taxon>Basidiomycota</taxon>
        <taxon>Agaricomycotina</taxon>
        <taxon>Agaricomycetes</taxon>
        <taxon>Polyporales</taxon>
        <taxon>Polyporaceae</taxon>
        <taxon>Dichomitus</taxon>
    </lineage>
</organism>
<proteinExistence type="predicted"/>
<dbReference type="AlphaFoldDB" id="A0A4V2K7V9"/>
<keyword evidence="2" id="KW-1185">Reference proteome</keyword>
<dbReference type="EMBL" id="ML145134">
    <property type="protein sequence ID" value="TBU57638.1"/>
    <property type="molecule type" value="Genomic_DNA"/>
</dbReference>
<evidence type="ECO:0000313" key="2">
    <source>
        <dbReference type="Proteomes" id="UP000292082"/>
    </source>
</evidence>
<reference evidence="1 2" key="1">
    <citation type="submission" date="2019-01" db="EMBL/GenBank/DDBJ databases">
        <title>Draft genome sequences of three monokaryotic isolates of the white-rot basidiomycete fungus Dichomitus squalens.</title>
        <authorList>
            <consortium name="DOE Joint Genome Institute"/>
            <person name="Lopez S.C."/>
            <person name="Andreopoulos B."/>
            <person name="Pangilinan J."/>
            <person name="Lipzen A."/>
            <person name="Riley R."/>
            <person name="Ahrendt S."/>
            <person name="Ng V."/>
            <person name="Barry K."/>
            <person name="Daum C."/>
            <person name="Grigoriev I.V."/>
            <person name="Hilden K.S."/>
            <person name="Makela M.R."/>
            <person name="de Vries R.P."/>
        </authorList>
    </citation>
    <scope>NUCLEOTIDE SEQUENCE [LARGE SCALE GENOMIC DNA]</scope>
    <source>
        <strain evidence="1 2">CBS 464.89</strain>
    </source>
</reference>
<protein>
    <submittedName>
        <fullName evidence="1">Uncharacterized protein</fullName>
    </submittedName>
</protein>
<accession>A0A4V2K7V9</accession>
<evidence type="ECO:0000313" key="1">
    <source>
        <dbReference type="EMBL" id="TBU57638.1"/>
    </source>
</evidence>
<name>A0A4V2K7V9_9APHY</name>